<dbReference type="GO" id="GO:0005783">
    <property type="term" value="C:endoplasmic reticulum"/>
    <property type="evidence" value="ECO:0007669"/>
    <property type="project" value="TreeGrafter"/>
</dbReference>
<dbReference type="InterPro" id="IPR015943">
    <property type="entry name" value="WD40/YVTN_repeat-like_dom_sf"/>
</dbReference>
<dbReference type="PROSITE" id="PS00678">
    <property type="entry name" value="WD_REPEATS_1"/>
    <property type="match status" value="1"/>
</dbReference>
<keyword evidence="5" id="KW-1133">Transmembrane helix</keyword>
<keyword evidence="5" id="KW-0472">Membrane</keyword>
<dbReference type="Proteomes" id="UP000024404">
    <property type="component" value="Unassembled WGS sequence"/>
</dbReference>
<dbReference type="Gene3D" id="2.130.10.10">
    <property type="entry name" value="YVTN repeat-like/Quinoprotein amine dehydrogenase"/>
    <property type="match status" value="2"/>
</dbReference>
<dbReference type="InterPro" id="IPR001680">
    <property type="entry name" value="WD40_rpt"/>
</dbReference>
<evidence type="ECO:0000256" key="5">
    <source>
        <dbReference type="SAM" id="Phobius"/>
    </source>
</evidence>
<dbReference type="EMBL" id="CMVM020000328">
    <property type="status" value="NOT_ANNOTATED_CDS"/>
    <property type="molecule type" value="Genomic_DNA"/>
</dbReference>
<keyword evidence="1 3" id="KW-0853">WD repeat</keyword>
<keyword evidence="2" id="KW-0677">Repeat</keyword>
<dbReference type="SMART" id="SM00320">
    <property type="entry name" value="WD40"/>
    <property type="match status" value="5"/>
</dbReference>
<dbReference type="PANTHER" id="PTHR44321:SF1">
    <property type="entry name" value="TRANSDUCIN BETA-LIKE PROTEIN 2"/>
    <property type="match status" value="1"/>
</dbReference>
<evidence type="ECO:0000256" key="4">
    <source>
        <dbReference type="SAM" id="MobiDB-lite"/>
    </source>
</evidence>
<reference evidence="7" key="1">
    <citation type="submission" date="2013-10" db="EMBL/GenBank/DDBJ databases">
        <title>Genome sequencing of Onchocerca volvulus.</title>
        <authorList>
            <person name="Cotton J."/>
            <person name="Tsai J."/>
            <person name="Stanley E."/>
            <person name="Tracey A."/>
            <person name="Holroyd N."/>
            <person name="Lustigman S."/>
            <person name="Berriman M."/>
        </authorList>
    </citation>
    <scope>NUCLEOTIDE SEQUENCE</scope>
</reference>
<dbReference type="AlphaFoldDB" id="A0A8R1TJ85"/>
<protein>
    <submittedName>
        <fullName evidence="6">Uncharacterized protein</fullName>
    </submittedName>
</protein>
<evidence type="ECO:0000256" key="3">
    <source>
        <dbReference type="PROSITE-ProRule" id="PRU00221"/>
    </source>
</evidence>
<feature type="compositionally biased region" description="Basic and acidic residues" evidence="4">
    <location>
        <begin position="62"/>
        <end position="80"/>
    </location>
</feature>
<dbReference type="PROSITE" id="PS50082">
    <property type="entry name" value="WD_REPEATS_2"/>
    <property type="match status" value="2"/>
</dbReference>
<feature type="repeat" description="WD" evidence="3">
    <location>
        <begin position="101"/>
        <end position="135"/>
    </location>
</feature>
<dbReference type="OMA" id="WDINVRY"/>
<reference evidence="6" key="2">
    <citation type="submission" date="2022-06" db="UniProtKB">
        <authorList>
            <consortium name="EnsemblMetazoa"/>
        </authorList>
    </citation>
    <scope>IDENTIFICATION</scope>
</reference>
<feature type="transmembrane region" description="Helical" evidence="5">
    <location>
        <begin position="15"/>
        <end position="36"/>
    </location>
</feature>
<keyword evidence="5" id="KW-0812">Transmembrane</keyword>
<dbReference type="PROSITE" id="PS50294">
    <property type="entry name" value="WD_REPEATS_REGION"/>
    <property type="match status" value="1"/>
</dbReference>
<dbReference type="InterPro" id="IPR036322">
    <property type="entry name" value="WD40_repeat_dom_sf"/>
</dbReference>
<evidence type="ECO:0000313" key="6">
    <source>
        <dbReference type="EnsemblMetazoa" id="OVOC10235.1"/>
    </source>
</evidence>
<dbReference type="InterPro" id="IPR019775">
    <property type="entry name" value="WD40_repeat_CS"/>
</dbReference>
<dbReference type="PANTHER" id="PTHR44321">
    <property type="entry name" value="TRANSDUCIN BETA-LIKE PROTEIN 2"/>
    <property type="match status" value="1"/>
</dbReference>
<sequence>MANMMSADDDFESAYVGYVFIFFSGLSAFIIALFVWTRWDTEKKNRNERQESTDSEQNVEDENFKSENKSNSSKDTKKQAKWKFDKMRTPQFEHPWLFTTLKGHVSDVLDLDFSSNGRHLASVSSDRSLYLWNVKDFGERDHKLHRSSIELDDASHIVFAPDSKCVIISLRIANKLDVYKMTKKEGAHSYKFSRVESVEFPVVHDRDINSIGIACNGKFVMSASTDNQLVICSIHGEVLKKLELKLNILYGACISPCGRFVGASGFTPDVFIFEVLFDRQGNFQDVKRAFELKGHNSGIYSFAFDQSSTRCVTASKDGTWKVYNTDVRYSQGEETKIIASGEFEVLKNARPESVKVAMSPSGNSFAISASRHICLYSTLQPEKEFKMILDVHDKPINGLRMSPCGKMIASCGDRYIRIFHNVAEFYSNVVLLEKTIQETREDSRRRRLEEQLLEARREFSPFAFS</sequence>
<feature type="repeat" description="WD" evidence="3">
    <location>
        <begin position="292"/>
        <end position="324"/>
    </location>
</feature>
<dbReference type="EnsemblMetazoa" id="OVOC10235.1">
    <property type="protein sequence ID" value="OVOC10235.1"/>
    <property type="gene ID" value="WBGene00247044"/>
</dbReference>
<evidence type="ECO:0000256" key="2">
    <source>
        <dbReference type="ARBA" id="ARBA00022737"/>
    </source>
</evidence>
<dbReference type="SUPFAM" id="SSF50978">
    <property type="entry name" value="WD40 repeat-like"/>
    <property type="match status" value="1"/>
</dbReference>
<evidence type="ECO:0000256" key="1">
    <source>
        <dbReference type="ARBA" id="ARBA00022574"/>
    </source>
</evidence>
<name>A0A8R1TJ85_ONCVO</name>
<proteinExistence type="predicted"/>
<dbReference type="Pfam" id="PF00400">
    <property type="entry name" value="WD40"/>
    <property type="match status" value="3"/>
</dbReference>
<organism evidence="6 7">
    <name type="scientific">Onchocerca volvulus</name>
    <dbReference type="NCBI Taxonomy" id="6282"/>
    <lineage>
        <taxon>Eukaryota</taxon>
        <taxon>Metazoa</taxon>
        <taxon>Ecdysozoa</taxon>
        <taxon>Nematoda</taxon>
        <taxon>Chromadorea</taxon>
        <taxon>Rhabditida</taxon>
        <taxon>Spirurina</taxon>
        <taxon>Spiruromorpha</taxon>
        <taxon>Filarioidea</taxon>
        <taxon>Onchocercidae</taxon>
        <taxon>Onchocerca</taxon>
    </lineage>
</organism>
<accession>A0A8R1TJ85</accession>
<dbReference type="InterPro" id="IPR042410">
    <property type="entry name" value="WBSCR13"/>
</dbReference>
<feature type="region of interest" description="Disordered" evidence="4">
    <location>
        <begin position="45"/>
        <end position="80"/>
    </location>
</feature>
<keyword evidence="7" id="KW-1185">Reference proteome</keyword>
<dbReference type="GO" id="GO:0030968">
    <property type="term" value="P:endoplasmic reticulum unfolded protein response"/>
    <property type="evidence" value="ECO:0007669"/>
    <property type="project" value="TreeGrafter"/>
</dbReference>
<evidence type="ECO:0000313" key="7">
    <source>
        <dbReference type="Proteomes" id="UP000024404"/>
    </source>
</evidence>